<keyword evidence="2 4" id="KW-0560">Oxidoreductase</keyword>
<reference evidence="6 7" key="1">
    <citation type="submission" date="2020-08" db="EMBL/GenBank/DDBJ databases">
        <authorList>
            <person name="Hejnol A."/>
        </authorList>
    </citation>
    <scope>NUCLEOTIDE SEQUENCE [LARGE SCALE GENOMIC DNA]</scope>
</reference>
<evidence type="ECO:0000313" key="6">
    <source>
        <dbReference type="EMBL" id="CAD5125562.1"/>
    </source>
</evidence>
<evidence type="ECO:0000259" key="5">
    <source>
        <dbReference type="Pfam" id="PF00171"/>
    </source>
</evidence>
<dbReference type="PANTHER" id="PTHR11699">
    <property type="entry name" value="ALDEHYDE DEHYDROGENASE-RELATED"/>
    <property type="match status" value="1"/>
</dbReference>
<comment type="similarity">
    <text evidence="1 4">Belongs to the aldehyde dehydrogenase family.</text>
</comment>
<gene>
    <name evidence="6" type="ORF">DGYR_LOCUS12916</name>
</gene>
<feature type="active site" evidence="3">
    <location>
        <position position="257"/>
    </location>
</feature>
<dbReference type="AlphaFoldDB" id="A0A7I8WBP3"/>
<dbReference type="FunFam" id="3.40.309.10:FF:000001">
    <property type="entry name" value="Mitochondrial aldehyde dehydrogenase 2"/>
    <property type="match status" value="1"/>
</dbReference>
<dbReference type="SUPFAM" id="SSF53720">
    <property type="entry name" value="ALDH-like"/>
    <property type="match status" value="1"/>
</dbReference>
<dbReference type="Gene3D" id="3.40.309.10">
    <property type="entry name" value="Aldehyde Dehydrogenase, Chain A, domain 2"/>
    <property type="match status" value="1"/>
</dbReference>
<evidence type="ECO:0000256" key="2">
    <source>
        <dbReference type="ARBA" id="ARBA00023002"/>
    </source>
</evidence>
<dbReference type="InterPro" id="IPR016161">
    <property type="entry name" value="Ald_DH/histidinol_DH"/>
</dbReference>
<evidence type="ECO:0000256" key="1">
    <source>
        <dbReference type="ARBA" id="ARBA00009986"/>
    </source>
</evidence>
<sequence length="505" mass="55399">MASNVNIEFRKLFINNEWVDSKSGKTFPVINPSTGESVADIQEADEADVNQAVQAAKKAFERKSTWTQMNASQRGELLIRLAHLIKDNVSIITELNTIDSGKPLTASIGEVLQGVSLLTYYAGLADKINGQTLLSDGPVFSYTRREPIGVCGLIVPWNFPISILCMKIGPALAAGCTLVIKPAEQTPLASLFIASLFKKAEFPAGVVNMVPGYGPTAGAAISNHMDIAKVSFTGSTEVGKLILKASADSNLKKVSLELGGKSPNIIFADADLDYAVEMAHQSIMYHSGQICCAGSRTYVHEDIYEEFVKRSVERAKKRVVGDGFDKKSESGPQVDEDSLKKILDLIESGKKEGAKLHCGGKRMDRSGYFVEPTVFSDVNENMRIGREEIFGPVQSIFKFKTIDEVIEKANNTHYGLAACVFTKDLETSLTVAHAIKAGTIWVNCVNYFSPQQPFGGYKQSGIGRELLVYNKILRLSLLYSLQIKTCKIILYCLTYSMKFCVYEMI</sequence>
<dbReference type="PROSITE" id="PS00687">
    <property type="entry name" value="ALDEHYDE_DEHYDR_GLU"/>
    <property type="match status" value="1"/>
</dbReference>
<dbReference type="InterPro" id="IPR015590">
    <property type="entry name" value="Aldehyde_DH_dom"/>
</dbReference>
<dbReference type="Pfam" id="PF00171">
    <property type="entry name" value="Aldedh"/>
    <property type="match status" value="1"/>
</dbReference>
<evidence type="ECO:0000313" key="7">
    <source>
        <dbReference type="Proteomes" id="UP000549394"/>
    </source>
</evidence>
<accession>A0A7I8WBP3</accession>
<comment type="caution">
    <text evidence="6">The sequence shown here is derived from an EMBL/GenBank/DDBJ whole genome shotgun (WGS) entry which is preliminary data.</text>
</comment>
<name>A0A7I8WBP3_9ANNE</name>
<evidence type="ECO:0000256" key="4">
    <source>
        <dbReference type="RuleBase" id="RU003345"/>
    </source>
</evidence>
<protein>
    <submittedName>
        <fullName evidence="6">DgyrCDS13765</fullName>
    </submittedName>
</protein>
<dbReference type="EMBL" id="CAJFCJ010000028">
    <property type="protein sequence ID" value="CAD5125562.1"/>
    <property type="molecule type" value="Genomic_DNA"/>
</dbReference>
<dbReference type="Proteomes" id="UP000549394">
    <property type="component" value="Unassembled WGS sequence"/>
</dbReference>
<organism evidence="6 7">
    <name type="scientific">Dimorphilus gyrociliatus</name>
    <dbReference type="NCBI Taxonomy" id="2664684"/>
    <lineage>
        <taxon>Eukaryota</taxon>
        <taxon>Metazoa</taxon>
        <taxon>Spiralia</taxon>
        <taxon>Lophotrochozoa</taxon>
        <taxon>Annelida</taxon>
        <taxon>Polychaeta</taxon>
        <taxon>Polychaeta incertae sedis</taxon>
        <taxon>Dinophilidae</taxon>
        <taxon>Dimorphilus</taxon>
    </lineage>
</organism>
<dbReference type="InterPro" id="IPR029510">
    <property type="entry name" value="Ald_DH_CS_GLU"/>
</dbReference>
<proteinExistence type="inferred from homology"/>
<dbReference type="InterPro" id="IPR016162">
    <property type="entry name" value="Ald_DH_N"/>
</dbReference>
<dbReference type="FunFam" id="3.40.605.10:FF:000050">
    <property type="entry name" value="Aldehyde dehydrogenase, mitochondrial"/>
    <property type="match status" value="1"/>
</dbReference>
<feature type="domain" description="Aldehyde dehydrogenase" evidence="5">
    <location>
        <begin position="18"/>
        <end position="467"/>
    </location>
</feature>
<dbReference type="OrthoDB" id="310895at2759"/>
<dbReference type="Gene3D" id="3.40.605.10">
    <property type="entry name" value="Aldehyde Dehydrogenase, Chain A, domain 1"/>
    <property type="match status" value="1"/>
</dbReference>
<dbReference type="InterPro" id="IPR016163">
    <property type="entry name" value="Ald_DH_C"/>
</dbReference>
<evidence type="ECO:0000256" key="3">
    <source>
        <dbReference type="PROSITE-ProRule" id="PRU10007"/>
    </source>
</evidence>
<dbReference type="GO" id="GO:0016620">
    <property type="term" value="F:oxidoreductase activity, acting on the aldehyde or oxo group of donors, NAD or NADP as acceptor"/>
    <property type="evidence" value="ECO:0007669"/>
    <property type="project" value="InterPro"/>
</dbReference>
<keyword evidence="7" id="KW-1185">Reference proteome</keyword>